<proteinExistence type="predicted"/>
<evidence type="ECO:0000259" key="1">
    <source>
        <dbReference type="Pfam" id="PF01844"/>
    </source>
</evidence>
<feature type="domain" description="HNH" evidence="1">
    <location>
        <begin position="274"/>
        <end position="309"/>
    </location>
</feature>
<keyword evidence="2" id="KW-0540">Nuclease</keyword>
<dbReference type="EMBL" id="JAOTJD010000013">
    <property type="protein sequence ID" value="MFD3264012.1"/>
    <property type="molecule type" value="Genomic_DNA"/>
</dbReference>
<gene>
    <name evidence="2" type="ORF">OCL97_08570</name>
</gene>
<dbReference type="Pfam" id="PF01844">
    <property type="entry name" value="HNH"/>
    <property type="match status" value="1"/>
</dbReference>
<comment type="caution">
    <text evidence="2">The sequence shown here is derived from an EMBL/GenBank/DDBJ whole genome shotgun (WGS) entry which is preliminary data.</text>
</comment>
<dbReference type="CDD" id="cd00085">
    <property type="entry name" value="HNHc"/>
    <property type="match status" value="1"/>
</dbReference>
<protein>
    <submittedName>
        <fullName evidence="2">HNH endonuclease</fullName>
    </submittedName>
</protein>
<keyword evidence="2" id="KW-0378">Hydrolase</keyword>
<keyword evidence="2" id="KW-0255">Endonuclease</keyword>
<dbReference type="GO" id="GO:0004519">
    <property type="term" value="F:endonuclease activity"/>
    <property type="evidence" value="ECO:0007669"/>
    <property type="project" value="UniProtKB-KW"/>
</dbReference>
<dbReference type="InterPro" id="IPR003615">
    <property type="entry name" value="HNH_nuc"/>
</dbReference>
<sequence>MLVRDLPAPVTASKADWLPGATWLGFTPSDGSLQARARCQATIKKQFGSGYVLEYITANFGQPNPGFEADVDYLREREEHRHIGGRLLAIHRLQPNFKPLRDLIGSDEYARIQDMWSQGADRIRWSVAFPIVESFEIEGRPSARQVFGEAGYRRLYAHPSKTLRPLKDEERHSLGELSIIRREVQNAWIALEDEFAAADRSEIDPKTLTDIGDDLSDQALEGFTAEQRAKIRRRAAWLAEGFVRRRREAGTLSCDHCRFDPISLIGQHNITPRSLLDVHHKHPISLGTRYSRIADFSLLCPTCHRLEHRLLAVNSSLFPGD</sequence>
<dbReference type="InterPro" id="IPR002711">
    <property type="entry name" value="HNH"/>
</dbReference>
<keyword evidence="3" id="KW-1185">Reference proteome</keyword>
<dbReference type="Proteomes" id="UP001598130">
    <property type="component" value="Unassembled WGS sequence"/>
</dbReference>
<name>A0ABW6CUW6_9CAUL</name>
<evidence type="ECO:0000313" key="2">
    <source>
        <dbReference type="EMBL" id="MFD3264012.1"/>
    </source>
</evidence>
<accession>A0ABW6CUW6</accession>
<dbReference type="RefSeq" id="WP_377369363.1">
    <property type="nucleotide sequence ID" value="NZ_JAOTJD010000013.1"/>
</dbReference>
<reference evidence="2 3" key="1">
    <citation type="submission" date="2022-09" db="EMBL/GenBank/DDBJ databases">
        <title>New species of Phenylobacterium.</title>
        <authorList>
            <person name="Mieszkin S."/>
        </authorList>
    </citation>
    <scope>NUCLEOTIDE SEQUENCE [LARGE SCALE GENOMIC DNA]</scope>
    <source>
        <strain evidence="2 3">HK31-G</strain>
    </source>
</reference>
<evidence type="ECO:0000313" key="3">
    <source>
        <dbReference type="Proteomes" id="UP001598130"/>
    </source>
</evidence>
<organism evidence="2 3">
    <name type="scientific">Phenylobacterium ferrooxidans</name>
    <dbReference type="NCBI Taxonomy" id="2982689"/>
    <lineage>
        <taxon>Bacteria</taxon>
        <taxon>Pseudomonadati</taxon>
        <taxon>Pseudomonadota</taxon>
        <taxon>Alphaproteobacteria</taxon>
        <taxon>Caulobacterales</taxon>
        <taxon>Caulobacteraceae</taxon>
        <taxon>Phenylobacterium</taxon>
    </lineage>
</organism>